<evidence type="ECO:0000256" key="7">
    <source>
        <dbReference type="ARBA" id="ARBA00023274"/>
    </source>
</evidence>
<comment type="caution">
    <text evidence="10">The sequence shown here is derived from an EMBL/GenBank/DDBJ whole genome shotgun (WGS) entry which is preliminary data.</text>
</comment>
<dbReference type="GO" id="GO:1990904">
    <property type="term" value="C:ribonucleoprotein complex"/>
    <property type="evidence" value="ECO:0007669"/>
    <property type="project" value="UniProtKB-KW"/>
</dbReference>
<comment type="similarity">
    <text evidence="2">Belongs to the bacterial ribosomal protein bL12 family.</text>
</comment>
<feature type="domain" description="Large ribosomal subunit protein bL12 C-terminal" evidence="8">
    <location>
        <begin position="122"/>
        <end position="185"/>
    </location>
</feature>
<evidence type="ECO:0000259" key="9">
    <source>
        <dbReference type="Pfam" id="PF16320"/>
    </source>
</evidence>
<dbReference type="Pfam" id="PF16320">
    <property type="entry name" value="Ribosomal_L12_N"/>
    <property type="match status" value="1"/>
</dbReference>
<protein>
    <recommendedName>
        <fullName evidence="12">50S ribosomal protein L12, chloroplastic</fullName>
    </recommendedName>
</protein>
<evidence type="ECO:0000256" key="4">
    <source>
        <dbReference type="ARBA" id="ARBA00022640"/>
    </source>
</evidence>
<dbReference type="Gene3D" id="3.30.1390.10">
    <property type="match status" value="2"/>
</dbReference>
<evidence type="ECO:0000256" key="5">
    <source>
        <dbReference type="ARBA" id="ARBA00022946"/>
    </source>
</evidence>
<dbReference type="CDD" id="cd00387">
    <property type="entry name" value="Ribosomal_L7_L12"/>
    <property type="match status" value="1"/>
</dbReference>
<reference evidence="10" key="1">
    <citation type="submission" date="2022-04" db="EMBL/GenBank/DDBJ databases">
        <title>Carnegiea gigantea Genome sequencing and assembly v2.</title>
        <authorList>
            <person name="Copetti D."/>
            <person name="Sanderson M.J."/>
            <person name="Burquez A."/>
            <person name="Wojciechowski M.F."/>
        </authorList>
    </citation>
    <scope>NUCLEOTIDE SEQUENCE</scope>
    <source>
        <strain evidence="10">SGP5-SGP5p</strain>
        <tissue evidence="10">Aerial part</tissue>
    </source>
</reference>
<dbReference type="PANTHER" id="PTHR45987:SF26">
    <property type="entry name" value="LARGE RIBOSOMAL SUBUNIT PROTEIN BL12CX-RELATED"/>
    <property type="match status" value="1"/>
</dbReference>
<dbReference type="HAMAP" id="MF_00368">
    <property type="entry name" value="Ribosomal_bL12"/>
    <property type="match status" value="1"/>
</dbReference>
<organism evidence="10 11">
    <name type="scientific">Carnegiea gigantea</name>
    <dbReference type="NCBI Taxonomy" id="171969"/>
    <lineage>
        <taxon>Eukaryota</taxon>
        <taxon>Viridiplantae</taxon>
        <taxon>Streptophyta</taxon>
        <taxon>Embryophyta</taxon>
        <taxon>Tracheophyta</taxon>
        <taxon>Spermatophyta</taxon>
        <taxon>Magnoliopsida</taxon>
        <taxon>eudicotyledons</taxon>
        <taxon>Gunneridae</taxon>
        <taxon>Pentapetalae</taxon>
        <taxon>Caryophyllales</taxon>
        <taxon>Cactineae</taxon>
        <taxon>Cactaceae</taxon>
        <taxon>Cactoideae</taxon>
        <taxon>Echinocereeae</taxon>
        <taxon>Carnegiea</taxon>
    </lineage>
</organism>
<dbReference type="InterPro" id="IPR036235">
    <property type="entry name" value="Ribosomal_bL12_oligo_N_sf"/>
</dbReference>
<accession>A0A9Q1Q4W5</accession>
<dbReference type="EMBL" id="JAKOGI010000960">
    <property type="protein sequence ID" value="KAJ8428880.1"/>
    <property type="molecule type" value="Genomic_DNA"/>
</dbReference>
<evidence type="ECO:0000256" key="3">
    <source>
        <dbReference type="ARBA" id="ARBA00022528"/>
    </source>
</evidence>
<evidence type="ECO:0000256" key="2">
    <source>
        <dbReference type="ARBA" id="ARBA00007197"/>
    </source>
</evidence>
<dbReference type="GO" id="GO:0003729">
    <property type="term" value="F:mRNA binding"/>
    <property type="evidence" value="ECO:0007669"/>
    <property type="project" value="TreeGrafter"/>
</dbReference>
<dbReference type="AlphaFoldDB" id="A0A9Q1Q4W5"/>
<dbReference type="SUPFAM" id="SSF54736">
    <property type="entry name" value="ClpS-like"/>
    <property type="match status" value="2"/>
</dbReference>
<comment type="subcellular location">
    <subcellularLocation>
        <location evidence="1">Plastid</location>
        <location evidence="1">Chloroplast</location>
    </subcellularLocation>
</comment>
<dbReference type="Proteomes" id="UP001153076">
    <property type="component" value="Unassembled WGS sequence"/>
</dbReference>
<evidence type="ECO:0000313" key="11">
    <source>
        <dbReference type="Proteomes" id="UP001153076"/>
    </source>
</evidence>
<evidence type="ECO:0000256" key="6">
    <source>
        <dbReference type="ARBA" id="ARBA00022980"/>
    </source>
</evidence>
<dbReference type="NCBIfam" id="TIGR00855">
    <property type="entry name" value="L12"/>
    <property type="match status" value="1"/>
</dbReference>
<dbReference type="FunFam" id="3.30.1390.10:FF:000001">
    <property type="entry name" value="50S ribosomal protein L7/L12"/>
    <property type="match status" value="1"/>
</dbReference>
<feature type="domain" description="Large ribosomal subunit protein bL12 oligomerization" evidence="9">
    <location>
        <begin position="61"/>
        <end position="106"/>
    </location>
</feature>
<name>A0A9Q1Q4W5_9CARY</name>
<dbReference type="GO" id="GO:0006412">
    <property type="term" value="P:translation"/>
    <property type="evidence" value="ECO:0007669"/>
    <property type="project" value="InterPro"/>
</dbReference>
<dbReference type="PANTHER" id="PTHR45987">
    <property type="entry name" value="39S RIBOSOMAL PROTEIN L12"/>
    <property type="match status" value="1"/>
</dbReference>
<evidence type="ECO:0008006" key="12">
    <source>
        <dbReference type="Google" id="ProtNLM"/>
    </source>
</evidence>
<dbReference type="InterPro" id="IPR008932">
    <property type="entry name" value="Ribosomal_bL12_oligo"/>
</dbReference>
<keyword evidence="6" id="KW-0689">Ribosomal protein</keyword>
<evidence type="ECO:0000313" key="10">
    <source>
        <dbReference type="EMBL" id="KAJ8428880.1"/>
    </source>
</evidence>
<dbReference type="GO" id="GO:0009507">
    <property type="term" value="C:chloroplast"/>
    <property type="evidence" value="ECO:0007669"/>
    <property type="project" value="UniProtKB-SubCell"/>
</dbReference>
<evidence type="ECO:0000256" key="1">
    <source>
        <dbReference type="ARBA" id="ARBA00004229"/>
    </source>
</evidence>
<keyword evidence="3" id="KW-0150">Chloroplast</keyword>
<dbReference type="OrthoDB" id="250175at2759"/>
<keyword evidence="7" id="KW-0687">Ribonucleoprotein</keyword>
<dbReference type="Pfam" id="PF00542">
    <property type="entry name" value="Ribosomal_L12"/>
    <property type="match status" value="2"/>
</dbReference>
<feature type="domain" description="Large ribosomal subunit protein bL12 C-terminal" evidence="8">
    <location>
        <begin position="214"/>
        <end position="274"/>
    </location>
</feature>
<dbReference type="InterPro" id="IPR014719">
    <property type="entry name" value="Ribosomal_bL12_C/ClpS-like"/>
</dbReference>
<keyword evidence="4" id="KW-0934">Plastid</keyword>
<sequence>MATASAALSTLNLRSLAAIPTTTTSALPKQPAVQFPLTTPLSLSSRASNVRPISAVEAPEKIQQLGKQIATLTLEEARILSDWLQDSLGVSAASFAPAAVAAAAPGVGVAEAAPVVEEKTEFDVSIEEVPSNARIAVIKTVRALTNLALKEAKSLIEDLPKKLKEGVSKEEAEEAKKQLEEAGAKRRLCLIAVVAVPFAGGTEAAPAMVEKTEFVVLIDEIPVNARVPVVKAVSALTSVRLRVAKELTEGLPKKLKEGVEAEDFKQQLEAAGAKFPPGFAP</sequence>
<evidence type="ECO:0000259" key="8">
    <source>
        <dbReference type="Pfam" id="PF00542"/>
    </source>
</evidence>
<gene>
    <name evidence="10" type="ORF">Cgig2_021047</name>
</gene>
<dbReference type="Gene3D" id="1.20.5.710">
    <property type="entry name" value="Single helix bin"/>
    <property type="match status" value="1"/>
</dbReference>
<dbReference type="InterPro" id="IPR000206">
    <property type="entry name" value="Ribosomal_bL12"/>
</dbReference>
<dbReference type="SUPFAM" id="SSF48300">
    <property type="entry name" value="Ribosomal protein L7/12, oligomerisation (N-terminal) domain"/>
    <property type="match status" value="1"/>
</dbReference>
<dbReference type="InterPro" id="IPR013823">
    <property type="entry name" value="Ribosomal_bL12_C"/>
</dbReference>
<keyword evidence="5" id="KW-0809">Transit peptide</keyword>
<proteinExistence type="inferred from homology"/>
<dbReference type="GO" id="GO:0005840">
    <property type="term" value="C:ribosome"/>
    <property type="evidence" value="ECO:0007669"/>
    <property type="project" value="UniProtKB-KW"/>
</dbReference>
<keyword evidence="11" id="KW-1185">Reference proteome</keyword>
<dbReference type="GO" id="GO:0003735">
    <property type="term" value="F:structural constituent of ribosome"/>
    <property type="evidence" value="ECO:0007669"/>
    <property type="project" value="InterPro"/>
</dbReference>